<dbReference type="Proteomes" id="UP001049176">
    <property type="component" value="Chromosome 2"/>
</dbReference>
<dbReference type="SUPFAM" id="SSF52047">
    <property type="entry name" value="RNI-like"/>
    <property type="match status" value="1"/>
</dbReference>
<gene>
    <name evidence="1" type="ORF">E1B28_003824</name>
</gene>
<accession>A0A9P7UXF6</accession>
<evidence type="ECO:0008006" key="3">
    <source>
        <dbReference type="Google" id="ProtNLM"/>
    </source>
</evidence>
<dbReference type="GeneID" id="66072900"/>
<dbReference type="KEGG" id="more:E1B28_003824"/>
<dbReference type="AlphaFoldDB" id="A0A9P7UXF6"/>
<evidence type="ECO:0000313" key="1">
    <source>
        <dbReference type="EMBL" id="KAG7096380.1"/>
    </source>
</evidence>
<sequence length="608" mass="68986">MRYNDVDQLKPLLGDEFCKRLNAIFESHSSLLLLDNDDDDSSEVLSTLFEGYSPFQASTDVNNDKIPPVTVSHISRLPTEILVEIFKLYVDSTFDIACWSDSWMKARPTPPLTRQRYRLNEEYTSEPDGKCEIGRWPPALLLSRVSNRWHDIALDMPYLWSFLHIKVGTDDKDISRLLYPYRSSAEDASGPKGLEYEVNLGEKKKKTENMLRRLRRLVAALVRSENLPLKVCLTINLPKTDYETISINSFPILRLLMAVSPRWNELYAAVPVGATQALVQMCSRLPLLETLMWKTVLDGRNDFWRAGFCLHGPAIRKLILCNIRSSSLPPSVTSLVCTVSLENYCMTRSTLNCIGSFPSQDHLQHLSLTQVDLYARVDFGALLTFNSLRSLSLITKLPNSQRSAVRLCRVPTLLDDFITPQLESLYLDGCYGAGNNVRDMLLRSGCLLRELEVRGGLMSTPSEMENLFMRVTPGLWKLTMSDCSEVDDGLIRSMTPGLPRATITCVLPELIELRCEMISLSEEVVRGFVESRWKIGAKDTDEAKFDEDSFGVRRPQVVALEVFSIPGSNIFNRWERVLLKEGLHITIKRKQNTPFSFSFSLKRGTTTI</sequence>
<proteinExistence type="predicted"/>
<dbReference type="RefSeq" id="XP_043012850.1">
    <property type="nucleotide sequence ID" value="XM_043148258.1"/>
</dbReference>
<organism evidence="1 2">
    <name type="scientific">Marasmius oreades</name>
    <name type="common">fairy-ring Marasmius</name>
    <dbReference type="NCBI Taxonomy" id="181124"/>
    <lineage>
        <taxon>Eukaryota</taxon>
        <taxon>Fungi</taxon>
        <taxon>Dikarya</taxon>
        <taxon>Basidiomycota</taxon>
        <taxon>Agaricomycotina</taxon>
        <taxon>Agaricomycetes</taxon>
        <taxon>Agaricomycetidae</taxon>
        <taxon>Agaricales</taxon>
        <taxon>Marasmiineae</taxon>
        <taxon>Marasmiaceae</taxon>
        <taxon>Marasmius</taxon>
    </lineage>
</organism>
<reference evidence="1" key="1">
    <citation type="journal article" date="2021" name="Genome Biol. Evol.">
        <title>The assembled and annotated genome of the fairy-ring fungus Marasmius oreades.</title>
        <authorList>
            <person name="Hiltunen M."/>
            <person name="Ament-Velasquez S.L."/>
            <person name="Johannesson H."/>
        </authorList>
    </citation>
    <scope>NUCLEOTIDE SEQUENCE</scope>
    <source>
        <strain evidence="1">03SP1</strain>
    </source>
</reference>
<protein>
    <recommendedName>
        <fullName evidence="3">F-box domain-containing protein</fullName>
    </recommendedName>
</protein>
<keyword evidence="2" id="KW-1185">Reference proteome</keyword>
<evidence type="ECO:0000313" key="2">
    <source>
        <dbReference type="Proteomes" id="UP001049176"/>
    </source>
</evidence>
<comment type="caution">
    <text evidence="1">The sequence shown here is derived from an EMBL/GenBank/DDBJ whole genome shotgun (WGS) entry which is preliminary data.</text>
</comment>
<name>A0A9P7UXF6_9AGAR</name>
<dbReference type="EMBL" id="CM032182">
    <property type="protein sequence ID" value="KAG7096380.1"/>
    <property type="molecule type" value="Genomic_DNA"/>
</dbReference>